<evidence type="ECO:0000256" key="1">
    <source>
        <dbReference type="SAM" id="Phobius"/>
    </source>
</evidence>
<dbReference type="Proteomes" id="UP001197684">
    <property type="component" value="Unassembled WGS sequence"/>
</dbReference>
<name>A0AAW4U8Q5_9FIRM</name>
<accession>A0AAW4U8Q5</accession>
<dbReference type="InterPro" id="IPR027417">
    <property type="entry name" value="P-loop_NTPase"/>
</dbReference>
<feature type="transmembrane region" description="Helical" evidence="1">
    <location>
        <begin position="44"/>
        <end position="62"/>
    </location>
</feature>
<organism evidence="2 3">
    <name type="scientific">Agathobacter rectalis</name>
    <dbReference type="NCBI Taxonomy" id="39491"/>
    <lineage>
        <taxon>Bacteria</taxon>
        <taxon>Bacillati</taxon>
        <taxon>Bacillota</taxon>
        <taxon>Clostridia</taxon>
        <taxon>Lachnospirales</taxon>
        <taxon>Lachnospiraceae</taxon>
        <taxon>Agathobacter</taxon>
    </lineage>
</organism>
<sequence>MINLLLVQLVNTDMSGSVESKTFFEKMNDGLFGNIAEFISNCLVYWPFCVFVLVMLVFLFTFKKRTKDVSKHNINTLKKNGKYIKGVFVELNDTKELLRYFMHGDSWRKRIIADYNNLFDDENGRRLKKIYKDYGIAFKISKSASIKKVYEEINSTLELMRKIRKRECEAPENYKDTAMLFEVLGYRYIEKLEKLYTRTEFIKNKYIVLTGSAGNGKTNLLCNLVETMINNKKICVFYNVKEINQNMCVYFENSLMPCKNKYFRVYWSIQHILCVLLNRSMYIVIDAINESRSHEFMKSLSDFINKMLKYRKVKIIVSCRSEYFDFKYKNILIDRIDEGAYCYDIMKEEYSYVAKKRLYENYKKAFNYSGELSEASKEKLYSQLLLMRMFFEVHKNSDVNVNSLNKYEIFQRYIDAVFERNKPECEAFLNKIVAHMYSNNKYSAIPLSEIMKESEMTGAIKDIMDETILVSRKLILHENSIIEKYDEEIYFVFDELRDYCVAKYALNSFIDDGERIDVKEVITYIDKLVETNAVCTEGVINYIYWFYKGQDNADMCKTILNRFMKPHDNAIEAYRMNRENGLNSWGLKVILDGDDDLEIYEKDYLKYIIMNNPGHELARLFLFLINQEMINGKYNLELLLENLYEIHIYDEFCSVLKETVSYWNIDGINHDDFIEIDKKLQFKNIEGCKRFRCYLFLYLEFLSWEGKEEIQEYFESHCNKQDIICNLKGRIYFETEDK</sequence>
<gene>
    <name evidence="2" type="ORF">LIZ56_02840</name>
</gene>
<comment type="caution">
    <text evidence="2">The sequence shown here is derived from an EMBL/GenBank/DDBJ whole genome shotgun (WGS) entry which is preliminary data.</text>
</comment>
<dbReference type="RefSeq" id="WP_306780517.1">
    <property type="nucleotide sequence ID" value="NZ_JAJCJK010000003.1"/>
</dbReference>
<dbReference type="EMBL" id="JAJCJK010000003">
    <property type="protein sequence ID" value="MCB6937349.1"/>
    <property type="molecule type" value="Genomic_DNA"/>
</dbReference>
<protein>
    <recommendedName>
        <fullName evidence="4">NACHT domain-containing protein</fullName>
    </recommendedName>
</protein>
<keyword evidence="1" id="KW-1133">Transmembrane helix</keyword>
<evidence type="ECO:0000313" key="3">
    <source>
        <dbReference type="Proteomes" id="UP001197684"/>
    </source>
</evidence>
<proteinExistence type="predicted"/>
<reference evidence="2" key="1">
    <citation type="submission" date="2021-10" db="EMBL/GenBank/DDBJ databases">
        <title>Collection of gut derived symbiotic bacterial strains cultured from healthy donors.</title>
        <authorList>
            <person name="Lin H."/>
            <person name="Littmann E."/>
            <person name="Kohout C."/>
            <person name="Pamer E.G."/>
        </authorList>
    </citation>
    <scope>NUCLEOTIDE SEQUENCE</scope>
    <source>
        <strain evidence="2">DFI.9.42</strain>
    </source>
</reference>
<keyword evidence="1" id="KW-0472">Membrane</keyword>
<evidence type="ECO:0000313" key="2">
    <source>
        <dbReference type="EMBL" id="MCB6937349.1"/>
    </source>
</evidence>
<dbReference type="Gene3D" id="3.40.50.300">
    <property type="entry name" value="P-loop containing nucleotide triphosphate hydrolases"/>
    <property type="match status" value="1"/>
</dbReference>
<dbReference type="SUPFAM" id="SSF52540">
    <property type="entry name" value="P-loop containing nucleoside triphosphate hydrolases"/>
    <property type="match status" value="1"/>
</dbReference>
<dbReference type="AlphaFoldDB" id="A0AAW4U8Q5"/>
<keyword evidence="1" id="KW-0812">Transmembrane</keyword>
<evidence type="ECO:0008006" key="4">
    <source>
        <dbReference type="Google" id="ProtNLM"/>
    </source>
</evidence>